<dbReference type="AlphaFoldDB" id="A0A6A6ADM0"/>
<dbReference type="EMBL" id="ML977507">
    <property type="protein sequence ID" value="KAF2128977.1"/>
    <property type="molecule type" value="Genomic_DNA"/>
</dbReference>
<proteinExistence type="predicted"/>
<organism evidence="1 2">
    <name type="scientific">Dothidotthia symphoricarpi CBS 119687</name>
    <dbReference type="NCBI Taxonomy" id="1392245"/>
    <lineage>
        <taxon>Eukaryota</taxon>
        <taxon>Fungi</taxon>
        <taxon>Dikarya</taxon>
        <taxon>Ascomycota</taxon>
        <taxon>Pezizomycotina</taxon>
        <taxon>Dothideomycetes</taxon>
        <taxon>Pleosporomycetidae</taxon>
        <taxon>Pleosporales</taxon>
        <taxon>Dothidotthiaceae</taxon>
        <taxon>Dothidotthia</taxon>
    </lineage>
</organism>
<keyword evidence="2" id="KW-1185">Reference proteome</keyword>
<dbReference type="GeneID" id="54404291"/>
<sequence length="166" mass="19640">MRNFHTSQLKAPHLREQETALCISISRSLFAVGNVYWSIPVPPSGPPLESVCQDQRRQRRVSIFVTNSDPSRDYGLRAPRFVQLDCEHFFTRSSYYETPHSYAYCPLCIWRIPYYLYHCQMENELMEKYWIITEENVGILGRNFQMTFRLDTNPCAPLFWKDDAEV</sequence>
<protein>
    <submittedName>
        <fullName evidence="1">Uncharacterized protein</fullName>
    </submittedName>
</protein>
<accession>A0A6A6ADM0</accession>
<evidence type="ECO:0000313" key="2">
    <source>
        <dbReference type="Proteomes" id="UP000799771"/>
    </source>
</evidence>
<gene>
    <name evidence="1" type="ORF">P153DRAFT_29287</name>
</gene>
<evidence type="ECO:0000313" key="1">
    <source>
        <dbReference type="EMBL" id="KAF2128977.1"/>
    </source>
</evidence>
<name>A0A6A6ADM0_9PLEO</name>
<dbReference type="Proteomes" id="UP000799771">
    <property type="component" value="Unassembled WGS sequence"/>
</dbReference>
<dbReference type="RefSeq" id="XP_033523366.1">
    <property type="nucleotide sequence ID" value="XM_033663859.1"/>
</dbReference>
<reference evidence="1" key="1">
    <citation type="journal article" date="2020" name="Stud. Mycol.">
        <title>101 Dothideomycetes genomes: a test case for predicting lifestyles and emergence of pathogens.</title>
        <authorList>
            <person name="Haridas S."/>
            <person name="Albert R."/>
            <person name="Binder M."/>
            <person name="Bloem J."/>
            <person name="Labutti K."/>
            <person name="Salamov A."/>
            <person name="Andreopoulos B."/>
            <person name="Baker S."/>
            <person name="Barry K."/>
            <person name="Bills G."/>
            <person name="Bluhm B."/>
            <person name="Cannon C."/>
            <person name="Castanera R."/>
            <person name="Culley D."/>
            <person name="Daum C."/>
            <person name="Ezra D."/>
            <person name="Gonzalez J."/>
            <person name="Henrissat B."/>
            <person name="Kuo A."/>
            <person name="Liang C."/>
            <person name="Lipzen A."/>
            <person name="Lutzoni F."/>
            <person name="Magnuson J."/>
            <person name="Mondo S."/>
            <person name="Nolan M."/>
            <person name="Ohm R."/>
            <person name="Pangilinan J."/>
            <person name="Park H.-J."/>
            <person name="Ramirez L."/>
            <person name="Alfaro M."/>
            <person name="Sun H."/>
            <person name="Tritt A."/>
            <person name="Yoshinaga Y."/>
            <person name="Zwiers L.-H."/>
            <person name="Turgeon B."/>
            <person name="Goodwin S."/>
            <person name="Spatafora J."/>
            <person name="Crous P."/>
            <person name="Grigoriev I."/>
        </authorList>
    </citation>
    <scope>NUCLEOTIDE SEQUENCE</scope>
    <source>
        <strain evidence="1">CBS 119687</strain>
    </source>
</reference>
<dbReference type="OrthoDB" id="9977870at2759"/>